<dbReference type="InterPro" id="IPR011109">
    <property type="entry name" value="DNA_bind_recombinase_dom"/>
</dbReference>
<dbReference type="InterPro" id="IPR050639">
    <property type="entry name" value="SSR_resolvase"/>
</dbReference>
<dbReference type="Pfam" id="PF07508">
    <property type="entry name" value="Recombinase"/>
    <property type="match status" value="1"/>
</dbReference>
<dbReference type="Gene3D" id="3.90.1750.20">
    <property type="entry name" value="Putative Large Serine Recombinase, Chain B, Domain 2"/>
    <property type="match status" value="1"/>
</dbReference>
<feature type="domain" description="Recombinase" evidence="2">
    <location>
        <begin position="38"/>
        <end position="148"/>
    </location>
</feature>
<sequence>MLAIYLSIPEAENSRRGRNASDGMRRARKMGRWPGRAPMGYANQSTQEGREIIVPKQPQADLITWAFEQFSKGTYSINQVRMMTCQKGLQCSKNNFWKILRNPIYCGIIKINANQEEETQFVKAIHQPIISEDIFQLVQLLLKSRLKQNEAKFHTKFLFPLRGFIDCPFCGRKLTGSISQGKLAKYRYYHCNTSKCKGI</sequence>
<organism evidence="3 4">
    <name type="scientific">Sphingobacterium bovistauri</name>
    <dbReference type="NCBI Taxonomy" id="2781959"/>
    <lineage>
        <taxon>Bacteria</taxon>
        <taxon>Pseudomonadati</taxon>
        <taxon>Bacteroidota</taxon>
        <taxon>Sphingobacteriia</taxon>
        <taxon>Sphingobacteriales</taxon>
        <taxon>Sphingobacteriaceae</taxon>
        <taxon>Sphingobacterium</taxon>
    </lineage>
</organism>
<dbReference type="PANTHER" id="PTHR30461">
    <property type="entry name" value="DNA-INVERTASE FROM LAMBDOID PROPHAGE"/>
    <property type="match status" value="1"/>
</dbReference>
<reference evidence="3" key="1">
    <citation type="submission" date="2020-10" db="EMBL/GenBank/DDBJ databases">
        <authorList>
            <person name="Lu T."/>
            <person name="Wang Q."/>
            <person name="Han X."/>
        </authorList>
    </citation>
    <scope>NUCLEOTIDE SEQUENCE</scope>
    <source>
        <strain evidence="3">WQ 366</strain>
    </source>
</reference>
<evidence type="ECO:0000313" key="4">
    <source>
        <dbReference type="Proteomes" id="UP001165302"/>
    </source>
</evidence>
<evidence type="ECO:0000256" key="1">
    <source>
        <dbReference type="SAM" id="MobiDB-lite"/>
    </source>
</evidence>
<feature type="region of interest" description="Disordered" evidence="1">
    <location>
        <begin position="14"/>
        <end position="41"/>
    </location>
</feature>
<name>A0ABS7Z7W7_9SPHI</name>
<dbReference type="InterPro" id="IPR038109">
    <property type="entry name" value="DNA_bind_recomb_sf"/>
</dbReference>
<evidence type="ECO:0000313" key="3">
    <source>
        <dbReference type="EMBL" id="MCA5004960.1"/>
    </source>
</evidence>
<dbReference type="PANTHER" id="PTHR30461:SF23">
    <property type="entry name" value="DNA RECOMBINASE-RELATED"/>
    <property type="match status" value="1"/>
</dbReference>
<dbReference type="PROSITE" id="PS51737">
    <property type="entry name" value="RECOMBINASE_DNA_BIND"/>
    <property type="match status" value="1"/>
</dbReference>
<keyword evidence="4" id="KW-1185">Reference proteome</keyword>
<proteinExistence type="predicted"/>
<gene>
    <name evidence="3" type="ORF">IPZ78_07300</name>
</gene>
<dbReference type="EMBL" id="JADEYP010000010">
    <property type="protein sequence ID" value="MCA5004960.1"/>
    <property type="molecule type" value="Genomic_DNA"/>
</dbReference>
<protein>
    <submittedName>
        <fullName evidence="3">Recombinase family protein</fullName>
    </submittedName>
</protein>
<evidence type="ECO:0000259" key="2">
    <source>
        <dbReference type="PROSITE" id="PS51737"/>
    </source>
</evidence>
<accession>A0ABS7Z7W7</accession>
<dbReference type="Proteomes" id="UP001165302">
    <property type="component" value="Unassembled WGS sequence"/>
</dbReference>
<dbReference type="RefSeq" id="WP_225552350.1">
    <property type="nucleotide sequence ID" value="NZ_JADEYP010000010.1"/>
</dbReference>
<comment type="caution">
    <text evidence="3">The sequence shown here is derived from an EMBL/GenBank/DDBJ whole genome shotgun (WGS) entry which is preliminary data.</text>
</comment>